<dbReference type="Proteomes" id="UP000218067">
    <property type="component" value="Chromosome"/>
</dbReference>
<dbReference type="EMBL" id="AP017624">
    <property type="protein sequence ID" value="BAV41271.1"/>
    <property type="molecule type" value="Genomic_DNA"/>
</dbReference>
<feature type="chain" id="PRO_5038632240" evidence="3">
    <location>
        <begin position="29"/>
        <end position="395"/>
    </location>
</feature>
<protein>
    <submittedName>
        <fullName evidence="4">Uncharacterized protein</fullName>
    </submittedName>
</protein>
<feature type="signal peptide" evidence="3">
    <location>
        <begin position="1"/>
        <end position="28"/>
    </location>
</feature>
<dbReference type="InterPro" id="IPR011042">
    <property type="entry name" value="6-blade_b-propeller_TolB-like"/>
</dbReference>
<dbReference type="RefSeq" id="WP_172900535.1">
    <property type="nucleotide sequence ID" value="NZ_AP017635.1"/>
</dbReference>
<dbReference type="AlphaFoldDB" id="A0A1B4Y2I7"/>
<gene>
    <name evidence="4" type="ORF">SHTP_2094</name>
</gene>
<keyword evidence="3" id="KW-0732">Signal</keyword>
<name>A0A1B4Y2I7_MYCUL</name>
<dbReference type="PANTHER" id="PTHR36842">
    <property type="entry name" value="PROTEIN TOLB HOMOLOG"/>
    <property type="match status" value="1"/>
</dbReference>
<evidence type="ECO:0000256" key="2">
    <source>
        <dbReference type="SAM" id="MobiDB-lite"/>
    </source>
</evidence>
<proteinExistence type="inferred from homology"/>
<comment type="similarity">
    <text evidence="1">Belongs to the TolB family.</text>
</comment>
<organism evidence="4 5">
    <name type="scientific">Mycobacterium ulcerans subsp. shinshuense</name>
    <dbReference type="NCBI Taxonomy" id="1124626"/>
    <lineage>
        <taxon>Bacteria</taxon>
        <taxon>Bacillati</taxon>
        <taxon>Actinomycetota</taxon>
        <taxon>Actinomycetes</taxon>
        <taxon>Mycobacteriales</taxon>
        <taxon>Mycobacteriaceae</taxon>
        <taxon>Mycobacterium</taxon>
        <taxon>Mycobacterium ulcerans group</taxon>
    </lineage>
</organism>
<reference evidence="4 5" key="1">
    <citation type="submission" date="2016-08" db="EMBL/GenBank/DDBJ databases">
        <title>Complete genome sequence of Mycobacterium shinshuense, a subspecies of M. ulcerans.</title>
        <authorList>
            <person name="Yoshida M."/>
            <person name="Ogura Y."/>
            <person name="Hayashi T."/>
            <person name="Hoshino Y."/>
        </authorList>
    </citation>
    <scope>NUCLEOTIDE SEQUENCE [LARGE SCALE GENOMIC DNA]</scope>
    <source>
        <strain evidence="5">ATCC 33728</strain>
    </source>
</reference>
<dbReference type="Pfam" id="PF07676">
    <property type="entry name" value="PD40"/>
    <property type="match status" value="2"/>
</dbReference>
<dbReference type="Gene3D" id="2.120.10.30">
    <property type="entry name" value="TolB, C-terminal domain"/>
    <property type="match status" value="2"/>
</dbReference>
<dbReference type="SUPFAM" id="SSF82171">
    <property type="entry name" value="DPP6 N-terminal domain-like"/>
    <property type="match status" value="1"/>
</dbReference>
<evidence type="ECO:0000256" key="3">
    <source>
        <dbReference type="SAM" id="SignalP"/>
    </source>
</evidence>
<dbReference type="PANTHER" id="PTHR36842:SF1">
    <property type="entry name" value="PROTEIN TOLB"/>
    <property type="match status" value="1"/>
</dbReference>
<feature type="region of interest" description="Disordered" evidence="2">
    <location>
        <begin position="61"/>
        <end position="85"/>
    </location>
</feature>
<sequence length="395" mass="40185">MAWRRSAAPIVAYLVVLMVAACSPAADSGSPPSSKRSTANTGTSMPALFYAKAGSLYVSDPAGTPGRKLTDGPADTQPAPSPDGTRVAYVHKNSASDYGGELWVLDLAEDAPAGAPHRLVDPAALPPPPGHRLGQIVNPRWSPTGKQIAFLQNDSNGTMAGGLLIVAAADTGSVLSPPQRPAAADQYAWAPDGNHIAWANARSDVSPIDVNALEVGAASAPVAMDTNAYSVAYGSDGRSILFTNGDASGPNFTEIPFALRDGGIYSAAAPGGTGTDPAGAPRTVFARAGSYYSDLAALSSGELAFTETRSGEGESSKSLQVLDVSGGAPQTIAANVAAEVQGPRWGAGDVVAYLESSPGKPLVITDLDKRTRQQIDTGVDAFAWPPQAATATSGG</sequence>
<evidence type="ECO:0000313" key="5">
    <source>
        <dbReference type="Proteomes" id="UP000218067"/>
    </source>
</evidence>
<evidence type="ECO:0000256" key="1">
    <source>
        <dbReference type="ARBA" id="ARBA00009820"/>
    </source>
</evidence>
<accession>A0A1B4Y2I7</accession>
<dbReference type="PROSITE" id="PS51257">
    <property type="entry name" value="PROKAR_LIPOPROTEIN"/>
    <property type="match status" value="1"/>
</dbReference>
<evidence type="ECO:0000313" key="4">
    <source>
        <dbReference type="EMBL" id="BAV41271.1"/>
    </source>
</evidence>
<dbReference type="InterPro" id="IPR011659">
    <property type="entry name" value="WD40"/>
</dbReference>